<dbReference type="InterPro" id="IPR000551">
    <property type="entry name" value="MerR-type_HTH_dom"/>
</dbReference>
<dbReference type="Proteomes" id="UP001168883">
    <property type="component" value="Unassembled WGS sequence"/>
</dbReference>
<keyword evidence="4" id="KW-0175">Coiled coil</keyword>
<organism evidence="6 7">
    <name type="scientific">Paenibacillus ehimensis</name>
    <dbReference type="NCBI Taxonomy" id="79264"/>
    <lineage>
        <taxon>Bacteria</taxon>
        <taxon>Bacillati</taxon>
        <taxon>Bacillota</taxon>
        <taxon>Bacilli</taxon>
        <taxon>Bacillales</taxon>
        <taxon>Paenibacillaceae</taxon>
        <taxon>Paenibacillus</taxon>
    </lineage>
</organism>
<dbReference type="InterPro" id="IPR047057">
    <property type="entry name" value="MerR_fam"/>
</dbReference>
<proteinExistence type="predicted"/>
<dbReference type="PROSITE" id="PS50937">
    <property type="entry name" value="HTH_MERR_2"/>
    <property type="match status" value="1"/>
</dbReference>
<keyword evidence="2" id="KW-0238">DNA-binding</keyword>
<dbReference type="PANTHER" id="PTHR30204">
    <property type="entry name" value="REDOX-CYCLING DRUG-SENSING TRANSCRIPTIONAL ACTIVATOR SOXR"/>
    <property type="match status" value="1"/>
</dbReference>
<evidence type="ECO:0000313" key="6">
    <source>
        <dbReference type="EMBL" id="MDO3679635.1"/>
    </source>
</evidence>
<evidence type="ECO:0000256" key="4">
    <source>
        <dbReference type="SAM" id="Coils"/>
    </source>
</evidence>
<gene>
    <name evidence="6" type="ORF">Q3C12_21725</name>
</gene>
<reference evidence="6" key="1">
    <citation type="submission" date="2023-07" db="EMBL/GenBank/DDBJ databases">
        <authorList>
            <person name="Aktuganov G."/>
            <person name="Boyko T."/>
            <person name="Delegan Y."/>
            <person name="Galimzianova N."/>
            <person name="Gilvanova E."/>
            <person name="Korobov V."/>
            <person name="Kuzmina L."/>
            <person name="Melentiev A."/>
            <person name="Milman P."/>
            <person name="Ryabova A."/>
            <person name="Stupak E."/>
            <person name="Yasakov T."/>
            <person name="Zharikova N."/>
            <person name="Zhurenko E."/>
        </authorList>
    </citation>
    <scope>NUCLEOTIDE SEQUENCE</scope>
    <source>
        <strain evidence="6">IB-739</strain>
    </source>
</reference>
<dbReference type="Pfam" id="PF13411">
    <property type="entry name" value="MerR_1"/>
    <property type="match status" value="1"/>
</dbReference>
<protein>
    <submittedName>
        <fullName evidence="6">MerR family transcriptional regulator</fullName>
    </submittedName>
</protein>
<sequence>MIINQIKEEICIHISELSRRTGVSLRSLRYYEEKNLLSPTRLENGYRDYAESDIEKVKFIQLYFSLGLTTKEITDFFDCLFQDGEKLQCLPNAIEVGERKLNEIKAQIDFLRKAETQLERSLLKWKNMISQTEKLD</sequence>
<keyword evidence="3" id="KW-0804">Transcription</keyword>
<feature type="domain" description="HTH merR-type" evidence="5">
    <location>
        <begin position="14"/>
        <end position="79"/>
    </location>
</feature>
<accession>A0ABT8VF87</accession>
<dbReference type="PROSITE" id="PS00552">
    <property type="entry name" value="HTH_MERR_1"/>
    <property type="match status" value="1"/>
</dbReference>
<dbReference type="Gene3D" id="1.10.1660.10">
    <property type="match status" value="1"/>
</dbReference>
<name>A0ABT8VF87_9BACL</name>
<keyword evidence="1" id="KW-0805">Transcription regulation</keyword>
<evidence type="ECO:0000259" key="5">
    <source>
        <dbReference type="PROSITE" id="PS50937"/>
    </source>
</evidence>
<keyword evidence="7" id="KW-1185">Reference proteome</keyword>
<dbReference type="InterPro" id="IPR009061">
    <property type="entry name" value="DNA-bd_dom_put_sf"/>
</dbReference>
<evidence type="ECO:0000256" key="1">
    <source>
        <dbReference type="ARBA" id="ARBA00023015"/>
    </source>
</evidence>
<evidence type="ECO:0000256" key="2">
    <source>
        <dbReference type="ARBA" id="ARBA00023125"/>
    </source>
</evidence>
<dbReference type="SUPFAM" id="SSF46955">
    <property type="entry name" value="Putative DNA-binding domain"/>
    <property type="match status" value="1"/>
</dbReference>
<dbReference type="PRINTS" id="PR00040">
    <property type="entry name" value="HTHMERR"/>
</dbReference>
<dbReference type="EMBL" id="JAUMKJ010000029">
    <property type="protein sequence ID" value="MDO3679635.1"/>
    <property type="molecule type" value="Genomic_DNA"/>
</dbReference>
<dbReference type="SMART" id="SM00422">
    <property type="entry name" value="HTH_MERR"/>
    <property type="match status" value="1"/>
</dbReference>
<dbReference type="RefSeq" id="WP_246062926.1">
    <property type="nucleotide sequence ID" value="NZ_JARLKN010000132.1"/>
</dbReference>
<dbReference type="PANTHER" id="PTHR30204:SF94">
    <property type="entry name" value="HEAVY METAL-DEPENDENT TRANSCRIPTIONAL REGULATOR HI_0293-RELATED"/>
    <property type="match status" value="1"/>
</dbReference>
<evidence type="ECO:0000313" key="7">
    <source>
        <dbReference type="Proteomes" id="UP001168883"/>
    </source>
</evidence>
<feature type="coiled-coil region" evidence="4">
    <location>
        <begin position="94"/>
        <end position="121"/>
    </location>
</feature>
<comment type="caution">
    <text evidence="6">The sequence shown here is derived from an EMBL/GenBank/DDBJ whole genome shotgun (WGS) entry which is preliminary data.</text>
</comment>
<evidence type="ECO:0000256" key="3">
    <source>
        <dbReference type="ARBA" id="ARBA00023163"/>
    </source>
</evidence>